<feature type="transmembrane region" description="Helical" evidence="1">
    <location>
        <begin position="95"/>
        <end position="113"/>
    </location>
</feature>
<evidence type="ECO:0000313" key="2">
    <source>
        <dbReference type="EMBL" id="GAA2611141.1"/>
    </source>
</evidence>
<reference evidence="3" key="1">
    <citation type="journal article" date="2019" name="Int. J. Syst. Evol. Microbiol.">
        <title>The Global Catalogue of Microorganisms (GCM) 10K type strain sequencing project: providing services to taxonomists for standard genome sequencing and annotation.</title>
        <authorList>
            <consortium name="The Broad Institute Genomics Platform"/>
            <consortium name="The Broad Institute Genome Sequencing Center for Infectious Disease"/>
            <person name="Wu L."/>
            <person name="Ma J."/>
        </authorList>
    </citation>
    <scope>NUCLEOTIDE SEQUENCE [LARGE SCALE GENOMIC DNA]</scope>
    <source>
        <strain evidence="3">JCM 6833</strain>
    </source>
</reference>
<accession>A0ABP6CAY9</accession>
<dbReference type="EMBL" id="BAAATD010000007">
    <property type="protein sequence ID" value="GAA2611141.1"/>
    <property type="molecule type" value="Genomic_DNA"/>
</dbReference>
<comment type="caution">
    <text evidence="2">The sequence shown here is derived from an EMBL/GenBank/DDBJ whole genome shotgun (WGS) entry which is preliminary data.</text>
</comment>
<evidence type="ECO:0000313" key="3">
    <source>
        <dbReference type="Proteomes" id="UP001501509"/>
    </source>
</evidence>
<gene>
    <name evidence="2" type="ORF">GCM10010411_51980</name>
</gene>
<feature type="transmembrane region" description="Helical" evidence="1">
    <location>
        <begin position="49"/>
        <end position="75"/>
    </location>
</feature>
<keyword evidence="1" id="KW-1133">Transmembrane helix</keyword>
<name>A0ABP6CAY9_9ACTN</name>
<keyword evidence="1" id="KW-0472">Membrane</keyword>
<keyword evidence="3" id="KW-1185">Reference proteome</keyword>
<dbReference type="Proteomes" id="UP001501509">
    <property type="component" value="Unassembled WGS sequence"/>
</dbReference>
<evidence type="ECO:0000256" key="1">
    <source>
        <dbReference type="SAM" id="Phobius"/>
    </source>
</evidence>
<proteinExistence type="predicted"/>
<sequence>MRRPARYRTGTVVGMTATTRTQISAKAPARRRQNTGRWRMSPRARKANLFLHLIVSITWLGLDIGLLTLTITGLATEDPQTLRAAYISMRLFGDLLLIPAGLLTLLTGLVLALGTHWGVTRHYWVLAKVVLTLTAVTLTIFSLRPGLHEAAEAAIATPLDDSGPDTLYPPVVSLTMYVTMVALSVFKPWSRTPWARDR</sequence>
<organism evidence="2 3">
    <name type="scientific">Actinomadura fulvescens</name>
    <dbReference type="NCBI Taxonomy" id="46160"/>
    <lineage>
        <taxon>Bacteria</taxon>
        <taxon>Bacillati</taxon>
        <taxon>Actinomycetota</taxon>
        <taxon>Actinomycetes</taxon>
        <taxon>Streptosporangiales</taxon>
        <taxon>Thermomonosporaceae</taxon>
        <taxon>Actinomadura</taxon>
    </lineage>
</organism>
<protein>
    <submittedName>
        <fullName evidence="2">Membrane protein</fullName>
    </submittedName>
</protein>
<keyword evidence="1" id="KW-0812">Transmembrane</keyword>
<feature type="transmembrane region" description="Helical" evidence="1">
    <location>
        <begin position="125"/>
        <end position="147"/>
    </location>
</feature>
<feature type="transmembrane region" description="Helical" evidence="1">
    <location>
        <begin position="167"/>
        <end position="186"/>
    </location>
</feature>